<name>A0ABP8HFC3_9BURK</name>
<protein>
    <recommendedName>
        <fullName evidence="3">aldehyde dehydrogenase (NAD(+))</fullName>
        <ecNumber evidence="3">1.2.1.3</ecNumber>
    </recommendedName>
</protein>
<dbReference type="EC" id="1.2.1.3" evidence="3"/>
<keyword evidence="7" id="KW-1185">Reference proteome</keyword>
<dbReference type="EMBL" id="BAABGJ010000013">
    <property type="protein sequence ID" value="GAA4338579.1"/>
    <property type="molecule type" value="Genomic_DNA"/>
</dbReference>
<dbReference type="InterPro" id="IPR015590">
    <property type="entry name" value="Aldehyde_DH_dom"/>
</dbReference>
<proteinExistence type="inferred from homology"/>
<dbReference type="InterPro" id="IPR016162">
    <property type="entry name" value="Ald_DH_N"/>
</dbReference>
<evidence type="ECO:0000313" key="7">
    <source>
        <dbReference type="Proteomes" id="UP001500975"/>
    </source>
</evidence>
<dbReference type="RefSeq" id="WP_345537241.1">
    <property type="nucleotide sequence ID" value="NZ_BAABGJ010000013.1"/>
</dbReference>
<dbReference type="InterPro" id="IPR016161">
    <property type="entry name" value="Ald_DH/histidinol_DH"/>
</dbReference>
<evidence type="ECO:0000259" key="5">
    <source>
        <dbReference type="Pfam" id="PF00171"/>
    </source>
</evidence>
<gene>
    <name evidence="6" type="ORF">GCM10023165_17360</name>
</gene>
<dbReference type="PROSITE" id="PS00070">
    <property type="entry name" value="ALDEHYDE_DEHYDR_CYS"/>
    <property type="match status" value="1"/>
</dbReference>
<evidence type="ECO:0000256" key="1">
    <source>
        <dbReference type="ARBA" id="ARBA00009986"/>
    </source>
</evidence>
<comment type="catalytic activity">
    <reaction evidence="4">
        <text>an aldehyde + NAD(+) + H2O = a carboxylate + NADH + 2 H(+)</text>
        <dbReference type="Rhea" id="RHEA:16185"/>
        <dbReference type="ChEBI" id="CHEBI:15377"/>
        <dbReference type="ChEBI" id="CHEBI:15378"/>
        <dbReference type="ChEBI" id="CHEBI:17478"/>
        <dbReference type="ChEBI" id="CHEBI:29067"/>
        <dbReference type="ChEBI" id="CHEBI:57540"/>
        <dbReference type="ChEBI" id="CHEBI:57945"/>
        <dbReference type="EC" id="1.2.1.3"/>
    </reaction>
</comment>
<evidence type="ECO:0000256" key="3">
    <source>
        <dbReference type="ARBA" id="ARBA00024226"/>
    </source>
</evidence>
<dbReference type="Gene3D" id="3.40.605.10">
    <property type="entry name" value="Aldehyde Dehydrogenase, Chain A, domain 1"/>
    <property type="match status" value="1"/>
</dbReference>
<dbReference type="Gene3D" id="3.40.309.10">
    <property type="entry name" value="Aldehyde Dehydrogenase, Chain A, domain 2"/>
    <property type="match status" value="1"/>
</dbReference>
<dbReference type="PANTHER" id="PTHR42804">
    <property type="entry name" value="ALDEHYDE DEHYDROGENASE"/>
    <property type="match status" value="1"/>
</dbReference>
<comment type="caution">
    <text evidence="6">The sequence shown here is derived from an EMBL/GenBank/DDBJ whole genome shotgun (WGS) entry which is preliminary data.</text>
</comment>
<dbReference type="InterPro" id="IPR016160">
    <property type="entry name" value="Ald_DH_CS_CYS"/>
</dbReference>
<reference evidence="7" key="1">
    <citation type="journal article" date="2019" name="Int. J. Syst. Evol. Microbiol.">
        <title>The Global Catalogue of Microorganisms (GCM) 10K type strain sequencing project: providing services to taxonomists for standard genome sequencing and annotation.</title>
        <authorList>
            <consortium name="The Broad Institute Genomics Platform"/>
            <consortium name="The Broad Institute Genome Sequencing Center for Infectious Disease"/>
            <person name="Wu L."/>
            <person name="Ma J."/>
        </authorList>
    </citation>
    <scope>NUCLEOTIDE SEQUENCE [LARGE SCALE GENOMIC DNA]</scope>
    <source>
        <strain evidence="7">JCM 17804</strain>
    </source>
</reference>
<accession>A0ABP8HFC3</accession>
<evidence type="ECO:0000313" key="6">
    <source>
        <dbReference type="EMBL" id="GAA4338579.1"/>
    </source>
</evidence>
<comment type="similarity">
    <text evidence="1">Belongs to the aldehyde dehydrogenase family.</text>
</comment>
<keyword evidence="2" id="KW-0560">Oxidoreductase</keyword>
<evidence type="ECO:0000256" key="2">
    <source>
        <dbReference type="ARBA" id="ARBA00023002"/>
    </source>
</evidence>
<sequence>MRTIDHIYIEGAFVEPHGNERLELFNPSTEKTIGYVVLADEEDALRAVAAAKKALPAFSQTTKAERIAMLKRLHAAVLAKKDALRDATIEEYGGPVSRSTWVSQFAAQTFLDAATVLEGYEFERTVGTSTVVMEPVGVSLLITPWNSNAGSICSKLAMAIAAGCTTVIKPSELSAIQTQIVTEALHEAGLPPGVINVLSGRGEVVGAALSSHPDVSRISFTGSGNTGKLIARAALETMKRLTLGLGGKSPSLILDDADFAVAVPAAIAAAFQNSGQACIAGSRLLVPQARLAEISLQVKTIAEKLKVGDPADPATVIGPMANRAHFDRVQSYIHRGMEEGATVVAGGLGRPEGLEQGFFVRPTVFTGVSNTMAIAQEEIFGPVLSIIGYESEDDAIAIANDSVFGLHAYVFSSNPTRAQAVARRLQAGRVAINGMQHDPLAPFGGYKQSGTGREFGPLGLESFLEAKAIMTSNT</sequence>
<dbReference type="InterPro" id="IPR016163">
    <property type="entry name" value="Ald_DH_C"/>
</dbReference>
<dbReference type="Pfam" id="PF00171">
    <property type="entry name" value="Aldedh"/>
    <property type="match status" value="1"/>
</dbReference>
<dbReference type="SUPFAM" id="SSF53720">
    <property type="entry name" value="ALDH-like"/>
    <property type="match status" value="1"/>
</dbReference>
<feature type="domain" description="Aldehyde dehydrogenase" evidence="5">
    <location>
        <begin position="13"/>
        <end position="469"/>
    </location>
</feature>
<dbReference type="CDD" id="cd07138">
    <property type="entry name" value="ALDH_CddD_SSP0762"/>
    <property type="match status" value="1"/>
</dbReference>
<evidence type="ECO:0000256" key="4">
    <source>
        <dbReference type="ARBA" id="ARBA00049194"/>
    </source>
</evidence>
<dbReference type="PANTHER" id="PTHR42804:SF1">
    <property type="entry name" value="ALDEHYDE DEHYDROGENASE-RELATED"/>
    <property type="match status" value="1"/>
</dbReference>
<organism evidence="6 7">
    <name type="scientific">Variovorax defluvii</name>
    <dbReference type="NCBI Taxonomy" id="913761"/>
    <lineage>
        <taxon>Bacteria</taxon>
        <taxon>Pseudomonadati</taxon>
        <taxon>Pseudomonadota</taxon>
        <taxon>Betaproteobacteria</taxon>
        <taxon>Burkholderiales</taxon>
        <taxon>Comamonadaceae</taxon>
        <taxon>Variovorax</taxon>
    </lineage>
</organism>
<dbReference type="Proteomes" id="UP001500975">
    <property type="component" value="Unassembled WGS sequence"/>
</dbReference>